<gene>
    <name evidence="1" type="ORF">ElyMa_002445000</name>
</gene>
<keyword evidence="2" id="KW-1185">Reference proteome</keyword>
<dbReference type="Proteomes" id="UP000762676">
    <property type="component" value="Unassembled WGS sequence"/>
</dbReference>
<comment type="caution">
    <text evidence="1">The sequence shown here is derived from an EMBL/GenBank/DDBJ whole genome shotgun (WGS) entry which is preliminary data.</text>
</comment>
<reference evidence="1 2" key="1">
    <citation type="journal article" date="2021" name="Elife">
        <title>Chloroplast acquisition without the gene transfer in kleptoplastic sea slugs, Plakobranchus ocellatus.</title>
        <authorList>
            <person name="Maeda T."/>
            <person name="Takahashi S."/>
            <person name="Yoshida T."/>
            <person name="Shimamura S."/>
            <person name="Takaki Y."/>
            <person name="Nagai Y."/>
            <person name="Toyoda A."/>
            <person name="Suzuki Y."/>
            <person name="Arimoto A."/>
            <person name="Ishii H."/>
            <person name="Satoh N."/>
            <person name="Nishiyama T."/>
            <person name="Hasebe M."/>
            <person name="Maruyama T."/>
            <person name="Minagawa J."/>
            <person name="Obokata J."/>
            <person name="Shigenobu S."/>
        </authorList>
    </citation>
    <scope>NUCLEOTIDE SEQUENCE [LARGE SCALE GENOMIC DNA]</scope>
</reference>
<organism evidence="1 2">
    <name type="scientific">Elysia marginata</name>
    <dbReference type="NCBI Taxonomy" id="1093978"/>
    <lineage>
        <taxon>Eukaryota</taxon>
        <taxon>Metazoa</taxon>
        <taxon>Spiralia</taxon>
        <taxon>Lophotrochozoa</taxon>
        <taxon>Mollusca</taxon>
        <taxon>Gastropoda</taxon>
        <taxon>Heterobranchia</taxon>
        <taxon>Euthyneura</taxon>
        <taxon>Panpulmonata</taxon>
        <taxon>Sacoglossa</taxon>
        <taxon>Placobranchoidea</taxon>
        <taxon>Plakobranchidae</taxon>
        <taxon>Elysia</taxon>
    </lineage>
</organism>
<accession>A0AAV4GJF6</accession>
<evidence type="ECO:0000313" key="1">
    <source>
        <dbReference type="EMBL" id="GFR85577.1"/>
    </source>
</evidence>
<sequence length="96" mass="11120">MESQGRHHLITADYIEDDFLTTTTAEMGINKLKVKRHVAHYIKSLISTIKRPCRVSCIIIKEKISETNENSKIITKLSWNSATYPSNAAQYRLKYY</sequence>
<dbReference type="EMBL" id="BMAT01005019">
    <property type="protein sequence ID" value="GFR85577.1"/>
    <property type="molecule type" value="Genomic_DNA"/>
</dbReference>
<name>A0AAV4GJF6_9GAST</name>
<evidence type="ECO:0000313" key="2">
    <source>
        <dbReference type="Proteomes" id="UP000762676"/>
    </source>
</evidence>
<protein>
    <submittedName>
        <fullName evidence="1">Uncharacterized protein</fullName>
    </submittedName>
</protein>
<dbReference type="AlphaFoldDB" id="A0AAV4GJF6"/>
<proteinExistence type="predicted"/>